<evidence type="ECO:0008006" key="4">
    <source>
        <dbReference type="Google" id="ProtNLM"/>
    </source>
</evidence>
<feature type="transmembrane region" description="Helical" evidence="1">
    <location>
        <begin position="47"/>
        <end position="68"/>
    </location>
</feature>
<dbReference type="EMBL" id="FZNS01000001">
    <property type="protein sequence ID" value="SNR32365.1"/>
    <property type="molecule type" value="Genomic_DNA"/>
</dbReference>
<keyword evidence="1" id="KW-0472">Membrane</keyword>
<dbReference type="Pfam" id="PF10990">
    <property type="entry name" value="DUF2809"/>
    <property type="match status" value="1"/>
</dbReference>
<feature type="transmembrane region" description="Helical" evidence="1">
    <location>
        <begin position="12"/>
        <end position="35"/>
    </location>
</feature>
<sequence length="126" mass="13568">MGLGLASRRYAVALPVWVGAYAGDALWALLVFWLVGLGWPRWSSWRVVGVAAGFALAIELSQLCHTPWLMQLRATRLGALVLGHGFLWSDLACYGVGILAGVGLEGLVGKRKRQPPSLPPSMEAEN</sequence>
<proteinExistence type="predicted"/>
<gene>
    <name evidence="2" type="ORF">SAMN06269173_101501</name>
</gene>
<dbReference type="AlphaFoldDB" id="A0A238VD93"/>
<protein>
    <recommendedName>
        <fullName evidence="4">DUF2809 domain-containing protein</fullName>
    </recommendedName>
</protein>
<keyword evidence="3" id="KW-1185">Reference proteome</keyword>
<name>A0A238VD93_9BACT</name>
<evidence type="ECO:0000313" key="2">
    <source>
        <dbReference type="EMBL" id="SNR32365.1"/>
    </source>
</evidence>
<keyword evidence="1" id="KW-0812">Transmembrane</keyword>
<evidence type="ECO:0000256" key="1">
    <source>
        <dbReference type="SAM" id="Phobius"/>
    </source>
</evidence>
<feature type="transmembrane region" description="Helical" evidence="1">
    <location>
        <begin position="88"/>
        <end position="108"/>
    </location>
</feature>
<organism evidence="2 3">
    <name type="scientific">Hymenobacter mucosus</name>
    <dbReference type="NCBI Taxonomy" id="1411120"/>
    <lineage>
        <taxon>Bacteria</taxon>
        <taxon>Pseudomonadati</taxon>
        <taxon>Bacteroidota</taxon>
        <taxon>Cytophagia</taxon>
        <taxon>Cytophagales</taxon>
        <taxon>Hymenobacteraceae</taxon>
        <taxon>Hymenobacter</taxon>
    </lineage>
</organism>
<accession>A0A238VD93</accession>
<dbReference type="InterPro" id="IPR021257">
    <property type="entry name" value="DUF2809"/>
</dbReference>
<keyword evidence="1" id="KW-1133">Transmembrane helix</keyword>
<dbReference type="RefSeq" id="WP_089331745.1">
    <property type="nucleotide sequence ID" value="NZ_FZNS01000001.1"/>
</dbReference>
<dbReference type="Proteomes" id="UP000198310">
    <property type="component" value="Unassembled WGS sequence"/>
</dbReference>
<evidence type="ECO:0000313" key="3">
    <source>
        <dbReference type="Proteomes" id="UP000198310"/>
    </source>
</evidence>
<reference evidence="3" key="1">
    <citation type="submission" date="2017-06" db="EMBL/GenBank/DDBJ databases">
        <authorList>
            <person name="Varghese N."/>
            <person name="Submissions S."/>
        </authorList>
    </citation>
    <scope>NUCLEOTIDE SEQUENCE [LARGE SCALE GENOMIC DNA]</scope>
    <source>
        <strain evidence="3">DSM 28041</strain>
    </source>
</reference>